<dbReference type="PANTHER" id="PTHR45138:SF9">
    <property type="entry name" value="DIGUANYLATE CYCLASE DGCM-RELATED"/>
    <property type="match status" value="1"/>
</dbReference>
<dbReference type="SMART" id="SM00267">
    <property type="entry name" value="GGDEF"/>
    <property type="match status" value="1"/>
</dbReference>
<dbReference type="NCBIfam" id="TIGR00254">
    <property type="entry name" value="GGDEF"/>
    <property type="match status" value="1"/>
</dbReference>
<dbReference type="Gene3D" id="3.60.40.10">
    <property type="entry name" value="PPM-type phosphatase domain"/>
    <property type="match status" value="1"/>
</dbReference>
<feature type="modified residue" description="Phosphohistidine" evidence="1">
    <location>
        <position position="50"/>
    </location>
</feature>
<proteinExistence type="predicted"/>
<dbReference type="CDD" id="cd00156">
    <property type="entry name" value="REC"/>
    <property type="match status" value="3"/>
</dbReference>
<dbReference type="GO" id="GO:0000160">
    <property type="term" value="P:phosphorelay signal transduction system"/>
    <property type="evidence" value="ECO:0007669"/>
    <property type="project" value="InterPro"/>
</dbReference>
<dbReference type="SMART" id="SM00448">
    <property type="entry name" value="REC"/>
    <property type="match status" value="3"/>
</dbReference>
<dbReference type="FunFam" id="3.30.70.270:FF:000001">
    <property type="entry name" value="Diguanylate cyclase domain protein"/>
    <property type="match status" value="1"/>
</dbReference>
<dbReference type="Pfam" id="PF01627">
    <property type="entry name" value="Hpt"/>
    <property type="match status" value="1"/>
</dbReference>
<dbReference type="SUPFAM" id="SSF52172">
    <property type="entry name" value="CheY-like"/>
    <property type="match status" value="3"/>
</dbReference>
<dbReference type="GO" id="GO:0043709">
    <property type="term" value="P:cell adhesion involved in single-species biofilm formation"/>
    <property type="evidence" value="ECO:0007669"/>
    <property type="project" value="TreeGrafter"/>
</dbReference>
<evidence type="ECO:0000256" key="2">
    <source>
        <dbReference type="PROSITE-ProRule" id="PRU00169"/>
    </source>
</evidence>
<dbReference type="GO" id="GO:1902201">
    <property type="term" value="P:negative regulation of bacterial-type flagellum-dependent cell motility"/>
    <property type="evidence" value="ECO:0007669"/>
    <property type="project" value="TreeGrafter"/>
</dbReference>
<protein>
    <submittedName>
        <fullName evidence="7">Diguanylate cyclase</fullName>
    </submittedName>
</protein>
<evidence type="ECO:0000259" key="5">
    <source>
        <dbReference type="PROSITE" id="PS50887"/>
    </source>
</evidence>
<dbReference type="AlphaFoldDB" id="A0A2A6RH33"/>
<dbReference type="PANTHER" id="PTHR45138">
    <property type="entry name" value="REGULATORY COMPONENTS OF SENSORY TRANSDUCTION SYSTEM"/>
    <property type="match status" value="1"/>
</dbReference>
<dbReference type="CDD" id="cd01949">
    <property type="entry name" value="GGDEF"/>
    <property type="match status" value="1"/>
</dbReference>
<dbReference type="InterPro" id="IPR001932">
    <property type="entry name" value="PPM-type_phosphatase-like_dom"/>
</dbReference>
<dbReference type="InterPro" id="IPR001789">
    <property type="entry name" value="Sig_transdc_resp-reg_receiver"/>
</dbReference>
<dbReference type="Gene3D" id="3.40.50.2300">
    <property type="match status" value="3"/>
</dbReference>
<dbReference type="InterPro" id="IPR036641">
    <property type="entry name" value="HPT_dom_sf"/>
</dbReference>
<name>A0A2A6RH33_9CHLR</name>
<dbReference type="Pfam" id="PF07228">
    <property type="entry name" value="SpoIIE"/>
    <property type="match status" value="1"/>
</dbReference>
<reference evidence="8" key="1">
    <citation type="submission" date="2017-08" db="EMBL/GenBank/DDBJ databases">
        <authorList>
            <person name="Grouzdev D.S."/>
            <person name="Gaisin V.A."/>
            <person name="Rysina M.S."/>
            <person name="Gorlenko V.M."/>
        </authorList>
    </citation>
    <scope>NUCLEOTIDE SEQUENCE [LARGE SCALE GENOMIC DNA]</scope>
    <source>
        <strain evidence="8">Kir15-3F</strain>
    </source>
</reference>
<feature type="modified residue" description="4-aspartylphosphate" evidence="2">
    <location>
        <position position="305"/>
    </location>
</feature>
<dbReference type="Pfam" id="PF00990">
    <property type="entry name" value="GGDEF"/>
    <property type="match status" value="1"/>
</dbReference>
<feature type="domain" description="HPt" evidence="6">
    <location>
        <begin position="3"/>
        <end position="114"/>
    </location>
</feature>
<dbReference type="Pfam" id="PF00072">
    <property type="entry name" value="Response_reg"/>
    <property type="match status" value="3"/>
</dbReference>
<dbReference type="InterPro" id="IPR050469">
    <property type="entry name" value="Diguanylate_Cyclase"/>
</dbReference>
<dbReference type="InterPro" id="IPR036457">
    <property type="entry name" value="PPM-type-like_dom_sf"/>
</dbReference>
<dbReference type="PROSITE" id="PS50887">
    <property type="entry name" value="GGDEF"/>
    <property type="match status" value="1"/>
</dbReference>
<gene>
    <name evidence="7" type="ORF">CJ255_14340</name>
</gene>
<dbReference type="SUPFAM" id="SSF47226">
    <property type="entry name" value="Histidine-containing phosphotransfer domain, HPT domain"/>
    <property type="match status" value="1"/>
</dbReference>
<dbReference type="SUPFAM" id="SSF55073">
    <property type="entry name" value="Nucleotide cyclase"/>
    <property type="match status" value="1"/>
</dbReference>
<feature type="domain" description="GGDEF" evidence="5">
    <location>
        <begin position="412"/>
        <end position="544"/>
    </location>
</feature>
<comment type="caution">
    <text evidence="7">The sequence shown here is derived from an EMBL/GenBank/DDBJ whole genome shotgun (WGS) entry which is preliminary data.</text>
</comment>
<dbReference type="PROSITE" id="PS50110">
    <property type="entry name" value="RESPONSE_REGULATORY"/>
    <property type="match status" value="3"/>
</dbReference>
<dbReference type="SUPFAM" id="SSF81606">
    <property type="entry name" value="PP2C-like"/>
    <property type="match status" value="1"/>
</dbReference>
<dbReference type="GO" id="GO:0005886">
    <property type="term" value="C:plasma membrane"/>
    <property type="evidence" value="ECO:0007669"/>
    <property type="project" value="TreeGrafter"/>
</dbReference>
<evidence type="ECO:0000256" key="3">
    <source>
        <dbReference type="SAM" id="Coils"/>
    </source>
</evidence>
<evidence type="ECO:0000313" key="8">
    <source>
        <dbReference type="Proteomes" id="UP000220527"/>
    </source>
</evidence>
<feature type="domain" description="Response regulatory" evidence="4">
    <location>
        <begin position="256"/>
        <end position="372"/>
    </location>
</feature>
<dbReference type="PROSITE" id="PS50894">
    <property type="entry name" value="HPT"/>
    <property type="match status" value="1"/>
</dbReference>
<accession>A0A2A6RH33</accession>
<feature type="domain" description="Response regulatory" evidence="4">
    <location>
        <begin position="568"/>
        <end position="682"/>
    </location>
</feature>
<dbReference type="InterPro" id="IPR008207">
    <property type="entry name" value="Sig_transdc_His_kin_Hpt_dom"/>
</dbReference>
<sequence length="941" mass="103313">MQTLAHLAALHQSYVIQLDEQIEQISERWSRLRAGIWHQAEVEQLRRQAHNLAGSGSTFGLPGVSEAARSLDDALHRLLNGERLSSSQLAELDAEVIRLEDAAVNGPLNEQSAFSPASLFSAAAQTSTMCIYIGSADPEYSAMLANQIAYFEYKTRSFTSGQALLAAAYTTRPDLAILEFELDEGQQAGIELAQQLNQLEAGPLPIIFIAAPPDFNSRLAAVRAGGRAYFTRPVDVSTLIDQIDQLTQRITPEPYTVLIVDDSPLMAEAYALALRVAGMRVITTNDPLQAPVLLADLQPDLLLLDMYMPDCSGQELAAVFRQQPEYHSMPIVFLSGESDRTAQLAALTHGGDDFLTKPIDLKHLVIAISSRIQRARTMRRLMVRDGLTGLFNHSVTQDLLLRETARSRRTDQPLSIALIDLDNFKRVNDQYGHIVGDRILKSLARMLRQRLRTTDLIGRYGGEEFIVVMPETSAASAMLVIDSIRERFARIEHQSSTGPLRVTFSAGVAEMGADSDPSMLVALADLALYQAKRHGRNQVANSDAAMHDQGLRQSPLAAKLVVEAPAPLVLVVDDDPNIRELIQLWLSASGYRIETAASGSEALSRIAQGGIDVAIIDLSMPEVSGLDVLIQLRRQSPDPAVIMTTAFGSEQIAINAMRHGANDYLRKPLEYSELRTTLERTLANQRLRHENAILQRRLDKKRRELEAELKHAAQIQAELLPQRAPALAGYSLAARCIPAREVGGDFYDWHHPAPDLLNLTFGDVMGKGMSAALLMTTTRAVIRSVARNTPPEINMRYAVKALHDDLEQASSFVTLCHVQLDLTNNRITYVDAGHGLSFIRRHGGACVRLDPRGMPLGVLPDPGYAQGEDYLEPGDALILFSDGLLDPWPALADDPFQINDLLNDGMAAEAIIERLLALPTLIGPLTDDLTMVVLVRQLASS</sequence>
<dbReference type="Proteomes" id="UP000220527">
    <property type="component" value="Unassembled WGS sequence"/>
</dbReference>
<dbReference type="InterPro" id="IPR043128">
    <property type="entry name" value="Rev_trsase/Diguanyl_cyclase"/>
</dbReference>
<dbReference type="OrthoDB" id="9759607at2"/>
<evidence type="ECO:0000259" key="6">
    <source>
        <dbReference type="PROSITE" id="PS50894"/>
    </source>
</evidence>
<evidence type="ECO:0000256" key="1">
    <source>
        <dbReference type="PROSITE-ProRule" id="PRU00110"/>
    </source>
</evidence>
<keyword evidence="2" id="KW-0597">Phosphoprotein</keyword>
<keyword evidence="8" id="KW-1185">Reference proteome</keyword>
<dbReference type="GO" id="GO:0052621">
    <property type="term" value="F:diguanylate cyclase activity"/>
    <property type="evidence" value="ECO:0007669"/>
    <property type="project" value="TreeGrafter"/>
</dbReference>
<evidence type="ECO:0000259" key="4">
    <source>
        <dbReference type="PROSITE" id="PS50110"/>
    </source>
</evidence>
<feature type="domain" description="Response regulatory" evidence="4">
    <location>
        <begin position="130"/>
        <end position="247"/>
    </location>
</feature>
<dbReference type="EMBL" id="NQWI01000071">
    <property type="protein sequence ID" value="PDW02377.1"/>
    <property type="molecule type" value="Genomic_DNA"/>
</dbReference>
<keyword evidence="3" id="KW-0175">Coiled coil</keyword>
<feature type="coiled-coil region" evidence="3">
    <location>
        <begin position="684"/>
        <end position="718"/>
    </location>
</feature>
<dbReference type="InterPro" id="IPR029787">
    <property type="entry name" value="Nucleotide_cyclase"/>
</dbReference>
<dbReference type="InterPro" id="IPR000160">
    <property type="entry name" value="GGDEF_dom"/>
</dbReference>
<evidence type="ECO:0000313" key="7">
    <source>
        <dbReference type="EMBL" id="PDW02377.1"/>
    </source>
</evidence>
<organism evidence="7 8">
    <name type="scientific">Candidatus Viridilinea mediisalina</name>
    <dbReference type="NCBI Taxonomy" id="2024553"/>
    <lineage>
        <taxon>Bacteria</taxon>
        <taxon>Bacillati</taxon>
        <taxon>Chloroflexota</taxon>
        <taxon>Chloroflexia</taxon>
        <taxon>Chloroflexales</taxon>
        <taxon>Chloroflexineae</taxon>
        <taxon>Oscillochloridaceae</taxon>
        <taxon>Candidatus Viridilinea</taxon>
    </lineage>
</organism>
<feature type="modified residue" description="4-aspartylphosphate" evidence="2">
    <location>
        <position position="617"/>
    </location>
</feature>
<comment type="caution">
    <text evidence="2">Lacks conserved residue(s) required for the propagation of feature annotation.</text>
</comment>
<dbReference type="Gene3D" id="3.30.70.270">
    <property type="match status" value="1"/>
</dbReference>
<dbReference type="Gene3D" id="1.20.120.160">
    <property type="entry name" value="HPT domain"/>
    <property type="match status" value="1"/>
</dbReference>
<dbReference type="SMART" id="SM00331">
    <property type="entry name" value="PP2C_SIG"/>
    <property type="match status" value="1"/>
</dbReference>
<dbReference type="InterPro" id="IPR011006">
    <property type="entry name" value="CheY-like_superfamily"/>
</dbReference>